<proteinExistence type="predicted"/>
<protein>
    <submittedName>
        <fullName evidence="2">YbaN family protein</fullName>
    </submittedName>
</protein>
<keyword evidence="1" id="KW-0812">Transmembrane</keyword>
<feature type="transmembrane region" description="Helical" evidence="1">
    <location>
        <begin position="7"/>
        <end position="40"/>
    </location>
</feature>
<sequence length="73" mass="8196">MGIIKKILYMILGFICLIVGAIASLIPLVPGFVIIGFAGACFAKGSKRFKNWLKGTKVYKKYLEKHMKDFIDK</sequence>
<dbReference type="InterPro" id="IPR007401">
    <property type="entry name" value="DUF454"/>
</dbReference>
<organism evidence="2 3">
    <name type="scientific">Clostridium sardiniense</name>
    <name type="common">Clostridium absonum</name>
    <dbReference type="NCBI Taxonomy" id="29369"/>
    <lineage>
        <taxon>Bacteria</taxon>
        <taxon>Bacillati</taxon>
        <taxon>Bacillota</taxon>
        <taxon>Clostridia</taxon>
        <taxon>Eubacteriales</taxon>
        <taxon>Clostridiaceae</taxon>
        <taxon>Clostridium</taxon>
    </lineage>
</organism>
<reference evidence="2 3" key="1">
    <citation type="journal article" date="2021" name="Cell Host Microbe">
        <title>in vivo commensal control of Clostridioides difficile virulence.</title>
        <authorList>
            <person name="Girinathan B.P."/>
            <person name="Dibenedetto N."/>
            <person name="Worley J.N."/>
            <person name="Peltier J."/>
            <person name="Arrieta-Ortiz M.L."/>
            <person name="Rupa Christinal Immanuel S."/>
            <person name="Lavin R."/>
            <person name="Delaney M.L."/>
            <person name="Cummins C."/>
            <person name="Hoffmann M."/>
            <person name="Luo Y."/>
            <person name="Gonzalez-Escalona N."/>
            <person name="Allard M."/>
            <person name="Onderdonk A.B."/>
            <person name="Gerber G.K."/>
            <person name="Sonenshein A.L."/>
            <person name="Baliga N."/>
            <person name="Dupuy B."/>
            <person name="Bry L."/>
        </authorList>
    </citation>
    <scope>NUCLEOTIDE SEQUENCE [LARGE SCALE GENOMIC DNA]</scope>
    <source>
        <strain evidence="2 3">DSM 599</strain>
    </source>
</reference>
<name>A0ABS7KTR8_CLOSR</name>
<evidence type="ECO:0000256" key="1">
    <source>
        <dbReference type="SAM" id="Phobius"/>
    </source>
</evidence>
<dbReference type="Pfam" id="PF04304">
    <property type="entry name" value="DUF454"/>
    <property type="match status" value="1"/>
</dbReference>
<evidence type="ECO:0000313" key="3">
    <source>
        <dbReference type="Proteomes" id="UP001299068"/>
    </source>
</evidence>
<keyword evidence="3" id="KW-1185">Reference proteome</keyword>
<dbReference type="Proteomes" id="UP001299068">
    <property type="component" value="Unassembled WGS sequence"/>
</dbReference>
<evidence type="ECO:0000313" key="2">
    <source>
        <dbReference type="EMBL" id="MBY0754213.1"/>
    </source>
</evidence>
<keyword evidence="1" id="KW-1133">Transmembrane helix</keyword>
<dbReference type="RefSeq" id="WP_204596322.1">
    <property type="nucleotide sequence ID" value="NZ_JAFBDA010000027.1"/>
</dbReference>
<gene>
    <name evidence="2" type="ORF">K5V21_01975</name>
</gene>
<keyword evidence="1" id="KW-0472">Membrane</keyword>
<dbReference type="EMBL" id="JAIKTU010000002">
    <property type="protein sequence ID" value="MBY0754213.1"/>
    <property type="molecule type" value="Genomic_DNA"/>
</dbReference>
<accession>A0ABS7KTR8</accession>
<dbReference type="PANTHER" id="PTHR35813">
    <property type="entry name" value="INNER MEMBRANE PROTEIN YBAN"/>
    <property type="match status" value="1"/>
</dbReference>
<comment type="caution">
    <text evidence="2">The sequence shown here is derived from an EMBL/GenBank/DDBJ whole genome shotgun (WGS) entry which is preliminary data.</text>
</comment>
<dbReference type="PANTHER" id="PTHR35813:SF1">
    <property type="entry name" value="INNER MEMBRANE PROTEIN YBAN"/>
    <property type="match status" value="1"/>
</dbReference>